<organism evidence="8 9">
    <name type="scientific">Artemisia annua</name>
    <name type="common">Sweet wormwood</name>
    <dbReference type="NCBI Taxonomy" id="35608"/>
    <lineage>
        <taxon>Eukaryota</taxon>
        <taxon>Viridiplantae</taxon>
        <taxon>Streptophyta</taxon>
        <taxon>Embryophyta</taxon>
        <taxon>Tracheophyta</taxon>
        <taxon>Spermatophyta</taxon>
        <taxon>Magnoliopsida</taxon>
        <taxon>eudicotyledons</taxon>
        <taxon>Gunneridae</taxon>
        <taxon>Pentapetalae</taxon>
        <taxon>asterids</taxon>
        <taxon>campanulids</taxon>
        <taxon>Asterales</taxon>
        <taxon>Asteraceae</taxon>
        <taxon>Asteroideae</taxon>
        <taxon>Anthemideae</taxon>
        <taxon>Artemisiinae</taxon>
        <taxon>Artemisia</taxon>
    </lineage>
</organism>
<evidence type="ECO:0000313" key="8">
    <source>
        <dbReference type="EMBL" id="PWA81232.1"/>
    </source>
</evidence>
<reference evidence="8 9" key="1">
    <citation type="journal article" date="2018" name="Mol. Plant">
        <title>The genome of Artemisia annua provides insight into the evolution of Asteraceae family and artemisinin biosynthesis.</title>
        <authorList>
            <person name="Shen Q."/>
            <person name="Zhang L."/>
            <person name="Liao Z."/>
            <person name="Wang S."/>
            <person name="Yan T."/>
            <person name="Shi P."/>
            <person name="Liu M."/>
            <person name="Fu X."/>
            <person name="Pan Q."/>
            <person name="Wang Y."/>
            <person name="Lv Z."/>
            <person name="Lu X."/>
            <person name="Zhang F."/>
            <person name="Jiang W."/>
            <person name="Ma Y."/>
            <person name="Chen M."/>
            <person name="Hao X."/>
            <person name="Li L."/>
            <person name="Tang Y."/>
            <person name="Lv G."/>
            <person name="Zhou Y."/>
            <person name="Sun X."/>
            <person name="Brodelius P.E."/>
            <person name="Rose J.K.C."/>
            <person name="Tang K."/>
        </authorList>
    </citation>
    <scope>NUCLEOTIDE SEQUENCE [LARGE SCALE GENOMIC DNA]</scope>
    <source>
        <strain evidence="9">cv. Huhao1</strain>
        <tissue evidence="8">Leaf</tissue>
    </source>
</reference>
<dbReference type="PROSITE" id="PS51485">
    <property type="entry name" value="PHYTOCYANIN"/>
    <property type="match status" value="1"/>
</dbReference>
<gene>
    <name evidence="8" type="ORF">CTI12_AA187040</name>
</gene>
<keyword evidence="1" id="KW-0479">Metal-binding</keyword>
<dbReference type="InterPro" id="IPR003245">
    <property type="entry name" value="Phytocyanin_dom"/>
</dbReference>
<dbReference type="Gene3D" id="2.60.40.420">
    <property type="entry name" value="Cupredoxins - blue copper proteins"/>
    <property type="match status" value="1"/>
</dbReference>
<dbReference type="CDD" id="cd11013">
    <property type="entry name" value="Plantacyanin"/>
    <property type="match status" value="1"/>
</dbReference>
<evidence type="ECO:0000256" key="3">
    <source>
        <dbReference type="ARBA" id="ARBA00023157"/>
    </source>
</evidence>
<feature type="chain" id="PRO_5015730969" description="Basic blue protein" evidence="6">
    <location>
        <begin position="30"/>
        <end position="127"/>
    </location>
</feature>
<feature type="domain" description="Phytocyanin" evidence="7">
    <location>
        <begin position="30"/>
        <end position="127"/>
    </location>
</feature>
<dbReference type="PANTHER" id="PTHR33021">
    <property type="entry name" value="BLUE COPPER PROTEIN"/>
    <property type="match status" value="1"/>
</dbReference>
<dbReference type="GO" id="GO:0046872">
    <property type="term" value="F:metal ion binding"/>
    <property type="evidence" value="ECO:0007669"/>
    <property type="project" value="UniProtKB-KW"/>
</dbReference>
<dbReference type="EMBL" id="PKPP01001615">
    <property type="protein sequence ID" value="PWA81232.1"/>
    <property type="molecule type" value="Genomic_DNA"/>
</dbReference>
<comment type="caution">
    <text evidence="8">The sequence shown here is derived from an EMBL/GenBank/DDBJ whole genome shotgun (WGS) entry which is preliminary data.</text>
</comment>
<dbReference type="InterPro" id="IPR008972">
    <property type="entry name" value="Cupredoxin"/>
</dbReference>
<dbReference type="FunFam" id="2.60.40.420:FF:000013">
    <property type="entry name" value="basic blue protein-like"/>
    <property type="match status" value="1"/>
</dbReference>
<evidence type="ECO:0000256" key="1">
    <source>
        <dbReference type="ARBA" id="ARBA00022723"/>
    </source>
</evidence>
<dbReference type="SUPFAM" id="SSF49503">
    <property type="entry name" value="Cupredoxins"/>
    <property type="match status" value="1"/>
</dbReference>
<keyword evidence="3" id="KW-1015">Disulfide bond</keyword>
<dbReference type="Pfam" id="PF02298">
    <property type="entry name" value="Cu_bind_like"/>
    <property type="match status" value="1"/>
</dbReference>
<dbReference type="STRING" id="35608.A0A2U1P656"/>
<dbReference type="PANTHER" id="PTHR33021:SF424">
    <property type="entry name" value="BASIC BLUE PROTEIN"/>
    <property type="match status" value="1"/>
</dbReference>
<evidence type="ECO:0000256" key="6">
    <source>
        <dbReference type="SAM" id="SignalP"/>
    </source>
</evidence>
<dbReference type="GO" id="GO:0005886">
    <property type="term" value="C:plasma membrane"/>
    <property type="evidence" value="ECO:0007669"/>
    <property type="project" value="TreeGrafter"/>
</dbReference>
<keyword evidence="9" id="KW-1185">Reference proteome</keyword>
<dbReference type="OrthoDB" id="2011645at2759"/>
<evidence type="ECO:0000256" key="5">
    <source>
        <dbReference type="ARBA" id="ARBA00082491"/>
    </source>
</evidence>
<evidence type="ECO:0000256" key="2">
    <source>
        <dbReference type="ARBA" id="ARBA00023008"/>
    </source>
</evidence>
<protein>
    <recommendedName>
        <fullName evidence="4">Basic blue protein</fullName>
    </recommendedName>
    <alternativeName>
        <fullName evidence="5">Plantacyanin</fullName>
    </alternativeName>
</protein>
<evidence type="ECO:0000256" key="4">
    <source>
        <dbReference type="ARBA" id="ARBA00071970"/>
    </source>
</evidence>
<keyword evidence="6" id="KW-0732">Signal</keyword>
<evidence type="ECO:0000313" key="9">
    <source>
        <dbReference type="Proteomes" id="UP000245207"/>
    </source>
</evidence>
<dbReference type="GO" id="GO:0009055">
    <property type="term" value="F:electron transfer activity"/>
    <property type="evidence" value="ECO:0007669"/>
    <property type="project" value="InterPro"/>
</dbReference>
<dbReference type="InterPro" id="IPR039391">
    <property type="entry name" value="Phytocyanin-like"/>
</dbReference>
<dbReference type="InterPro" id="IPR041844">
    <property type="entry name" value="Plantacyanin"/>
</dbReference>
<feature type="signal peptide" evidence="6">
    <location>
        <begin position="1"/>
        <end position="29"/>
    </location>
</feature>
<sequence length="127" mass="13309">MAMGRGNAVMAAAVFCLVVVAFQSEVAHAKTFIVGDANGWTFGVQSWPNGKSFNAGDVLVFKYPQGVHTVAVVNQAGFDSCSVIPKGAKVFTSGNDQVTLVSGNNNFICTIADHCSKQGLKMTVHAV</sequence>
<keyword evidence="2" id="KW-0186">Copper</keyword>
<evidence type="ECO:0000259" key="7">
    <source>
        <dbReference type="PROSITE" id="PS51485"/>
    </source>
</evidence>
<name>A0A2U1P656_ARTAN</name>
<proteinExistence type="predicted"/>
<dbReference type="Proteomes" id="UP000245207">
    <property type="component" value="Unassembled WGS sequence"/>
</dbReference>
<dbReference type="AlphaFoldDB" id="A0A2U1P656"/>
<accession>A0A2U1P656</accession>